<dbReference type="Gene3D" id="3.30.70.2450">
    <property type="match status" value="1"/>
</dbReference>
<dbReference type="PANTHER" id="PTHR43004">
    <property type="entry name" value="TRK SYSTEM POTASSIUM UPTAKE PROTEIN"/>
    <property type="match status" value="1"/>
</dbReference>
<comment type="caution">
    <text evidence="5">The sequence shown here is derived from an EMBL/GenBank/DDBJ whole genome shotgun (WGS) entry which is preliminary data.</text>
</comment>
<dbReference type="InterPro" id="IPR036188">
    <property type="entry name" value="FAD/NAD-bd_sf"/>
</dbReference>
<dbReference type="Pfam" id="PF01494">
    <property type="entry name" value="FAD_binding_3"/>
    <property type="match status" value="1"/>
</dbReference>
<evidence type="ECO:0000313" key="6">
    <source>
        <dbReference type="Proteomes" id="UP000053244"/>
    </source>
</evidence>
<organism evidence="5 6">
    <name type="scientific">Actinoplanes awajinensis subsp. mycoplanecinus</name>
    <dbReference type="NCBI Taxonomy" id="135947"/>
    <lineage>
        <taxon>Bacteria</taxon>
        <taxon>Bacillati</taxon>
        <taxon>Actinomycetota</taxon>
        <taxon>Actinomycetes</taxon>
        <taxon>Micromonosporales</taxon>
        <taxon>Micromonosporaceae</taxon>
        <taxon>Actinoplanes</taxon>
    </lineage>
</organism>
<dbReference type="GO" id="GO:0016709">
    <property type="term" value="F:oxidoreductase activity, acting on paired donors, with incorporation or reduction of molecular oxygen, NAD(P)H as one donor, and incorporation of one atom of oxygen"/>
    <property type="evidence" value="ECO:0007669"/>
    <property type="project" value="UniProtKB-ARBA"/>
</dbReference>
<dbReference type="SUPFAM" id="SSF51905">
    <property type="entry name" value="FAD/NAD(P)-binding domain"/>
    <property type="match status" value="1"/>
</dbReference>
<dbReference type="GO" id="GO:0071949">
    <property type="term" value="F:FAD binding"/>
    <property type="evidence" value="ECO:0007669"/>
    <property type="project" value="InterPro"/>
</dbReference>
<name>A0A101JIG6_9ACTN</name>
<proteinExistence type="predicted"/>
<gene>
    <name evidence="5" type="ORF">ADL15_35515</name>
</gene>
<dbReference type="InterPro" id="IPR002938">
    <property type="entry name" value="FAD-bd"/>
</dbReference>
<dbReference type="RefSeq" id="WP_067700526.1">
    <property type="nucleotide sequence ID" value="NZ_LLZH01000299.1"/>
</dbReference>
<keyword evidence="6" id="KW-1185">Reference proteome</keyword>
<evidence type="ECO:0000256" key="3">
    <source>
        <dbReference type="ARBA" id="ARBA00022827"/>
    </source>
</evidence>
<dbReference type="Gene3D" id="3.50.50.60">
    <property type="entry name" value="FAD/NAD(P)-binding domain"/>
    <property type="match status" value="2"/>
</dbReference>
<dbReference type="AlphaFoldDB" id="A0A101JIG6"/>
<dbReference type="EMBL" id="LLZH01000299">
    <property type="protein sequence ID" value="KUL27393.1"/>
    <property type="molecule type" value="Genomic_DNA"/>
</dbReference>
<sequence length="500" mass="53188">MVFEVVIVGAGPNGLMLACELALAGVTPVVLELRTGPSTEQRANGLVGQVVPMLHRRGLHERLTGRPGAPEPAHGHIFGAFPLPLAEIRDNPLHLLLVPQQKIEAMLAERAAELGVEIRSGHQLTALDQKDDRVVAEVTGPDGDYRIEARHLVAADGGRSRTRKLSGFAFPGITEDQSVSRTATVDVPAEFRDPRTGGLVVPGYGTIPPFQHHRTERGLVAFAPFPDGRNLITASTTARPAGDDPVTLPEVLETVAYVLGADVPLLPPTGPGPQVLRRLSGGNTRIADRYRRGRVVLLGDAAHVHSAMGGPGLNLGLQDAINLGWKLAAEVRGWAADGLLDTYESERRPVAERVVMHTQAQALLAGPGPAVTALRALFSEILEEPEVVRRLAALIAGTDFRYDGVGDFAPDLGSLTHSGRPLLVDTTGTLAPVVAPWRDRVDLVTTTPLPAGTAMLVRPDNYVAWSSEATTPDTSSLRAALRRWFGNPDPVSSRSALPAG</sequence>
<evidence type="ECO:0000256" key="2">
    <source>
        <dbReference type="ARBA" id="ARBA00022630"/>
    </source>
</evidence>
<comment type="cofactor">
    <cofactor evidence="1">
        <name>FAD</name>
        <dbReference type="ChEBI" id="CHEBI:57692"/>
    </cofactor>
</comment>
<reference evidence="5 6" key="1">
    <citation type="submission" date="2015-10" db="EMBL/GenBank/DDBJ databases">
        <authorList>
            <person name="Gilbert D.G."/>
        </authorList>
    </citation>
    <scope>NUCLEOTIDE SEQUENCE [LARGE SCALE GENOMIC DNA]</scope>
    <source>
        <strain evidence="5 6">NRRL B-16712</strain>
    </source>
</reference>
<dbReference type="Pfam" id="PF21274">
    <property type="entry name" value="Rng_hyd_C"/>
    <property type="match status" value="1"/>
</dbReference>
<evidence type="ECO:0000256" key="1">
    <source>
        <dbReference type="ARBA" id="ARBA00001974"/>
    </source>
</evidence>
<keyword evidence="2" id="KW-0285">Flavoprotein</keyword>
<feature type="domain" description="FAD-binding" evidence="4">
    <location>
        <begin position="4"/>
        <end position="357"/>
    </location>
</feature>
<evidence type="ECO:0000313" key="5">
    <source>
        <dbReference type="EMBL" id="KUL27393.1"/>
    </source>
</evidence>
<accession>A0A101JIG6</accession>
<evidence type="ECO:0000259" key="4">
    <source>
        <dbReference type="Pfam" id="PF01494"/>
    </source>
</evidence>
<keyword evidence="3" id="KW-0274">FAD</keyword>
<dbReference type="PANTHER" id="PTHR43004:SF19">
    <property type="entry name" value="BINDING MONOOXYGENASE, PUTATIVE (JCVI)-RELATED"/>
    <property type="match status" value="1"/>
</dbReference>
<dbReference type="Proteomes" id="UP000053244">
    <property type="component" value="Unassembled WGS sequence"/>
</dbReference>
<protein>
    <submittedName>
        <fullName evidence="5">FAD-dependent oxidoreductase</fullName>
    </submittedName>
</protein>
<dbReference type="Gene3D" id="3.40.30.120">
    <property type="match status" value="1"/>
</dbReference>
<dbReference type="OrthoDB" id="3647401at2"/>
<dbReference type="PRINTS" id="PR00420">
    <property type="entry name" value="RNGMNOXGNASE"/>
</dbReference>
<dbReference type="InterPro" id="IPR050641">
    <property type="entry name" value="RIFMO-like"/>
</dbReference>